<dbReference type="SUPFAM" id="SSF46689">
    <property type="entry name" value="Homeodomain-like"/>
    <property type="match status" value="1"/>
</dbReference>
<dbReference type="OrthoDB" id="2143914at2759"/>
<dbReference type="PANTHER" id="PTHR47997:SF31">
    <property type="entry name" value="MYB TRANSCRIPTION FACTOR"/>
    <property type="match status" value="1"/>
</dbReference>
<evidence type="ECO:0000256" key="3">
    <source>
        <dbReference type="ARBA" id="ARBA00023015"/>
    </source>
</evidence>
<dbReference type="PROSITE" id="PS50090">
    <property type="entry name" value="MYB_LIKE"/>
    <property type="match status" value="2"/>
</dbReference>
<feature type="domain" description="Myb-like" evidence="8">
    <location>
        <begin position="9"/>
        <end position="61"/>
    </location>
</feature>
<keyword evidence="10" id="KW-1185">Reference proteome</keyword>
<evidence type="ECO:0000256" key="2">
    <source>
        <dbReference type="ARBA" id="ARBA00022737"/>
    </source>
</evidence>
<feature type="region of interest" description="Disordered" evidence="7">
    <location>
        <begin position="361"/>
        <end position="387"/>
    </location>
</feature>
<dbReference type="InterPro" id="IPR051953">
    <property type="entry name" value="Plant_SW-associated_TFs"/>
</dbReference>
<protein>
    <submittedName>
        <fullName evidence="11">Transcription factor MYB3</fullName>
    </submittedName>
</protein>
<comment type="subcellular location">
    <subcellularLocation>
        <location evidence="1">Nucleus</location>
    </subcellularLocation>
</comment>
<dbReference type="PROSITE" id="PS51294">
    <property type="entry name" value="HTH_MYB"/>
    <property type="match status" value="2"/>
</dbReference>
<evidence type="ECO:0000259" key="9">
    <source>
        <dbReference type="PROSITE" id="PS51294"/>
    </source>
</evidence>
<dbReference type="AlphaFoldDB" id="A0A9R0JS71"/>
<dbReference type="GO" id="GO:0006355">
    <property type="term" value="P:regulation of DNA-templated transcription"/>
    <property type="evidence" value="ECO:0000318"/>
    <property type="project" value="GO_Central"/>
</dbReference>
<dbReference type="CDD" id="cd00167">
    <property type="entry name" value="SANT"/>
    <property type="match status" value="2"/>
</dbReference>
<accession>A0A9R0JS71</accession>
<feature type="domain" description="Myb-like" evidence="8">
    <location>
        <begin position="62"/>
        <end position="112"/>
    </location>
</feature>
<keyword evidence="5" id="KW-0804">Transcription</keyword>
<dbReference type="GO" id="GO:0000976">
    <property type="term" value="F:transcription cis-regulatory region binding"/>
    <property type="evidence" value="ECO:0000318"/>
    <property type="project" value="GO_Central"/>
</dbReference>
<evidence type="ECO:0000313" key="11">
    <source>
        <dbReference type="RefSeq" id="XP_021845049.1"/>
    </source>
</evidence>
<organism evidence="10 11">
    <name type="scientific">Spinacia oleracea</name>
    <name type="common">Spinach</name>
    <dbReference type="NCBI Taxonomy" id="3562"/>
    <lineage>
        <taxon>Eukaryota</taxon>
        <taxon>Viridiplantae</taxon>
        <taxon>Streptophyta</taxon>
        <taxon>Embryophyta</taxon>
        <taxon>Tracheophyta</taxon>
        <taxon>Spermatophyta</taxon>
        <taxon>Magnoliopsida</taxon>
        <taxon>eudicotyledons</taxon>
        <taxon>Gunneridae</taxon>
        <taxon>Pentapetalae</taxon>
        <taxon>Caryophyllales</taxon>
        <taxon>Chenopodiaceae</taxon>
        <taxon>Chenopodioideae</taxon>
        <taxon>Anserineae</taxon>
        <taxon>Spinacia</taxon>
    </lineage>
</organism>
<evidence type="ECO:0000256" key="5">
    <source>
        <dbReference type="ARBA" id="ARBA00023163"/>
    </source>
</evidence>
<dbReference type="Pfam" id="PF00249">
    <property type="entry name" value="Myb_DNA-binding"/>
    <property type="match status" value="2"/>
</dbReference>
<proteinExistence type="predicted"/>
<name>A0A9R0JS71_SPIOL</name>
<reference evidence="10" key="1">
    <citation type="journal article" date="2021" name="Nat. Commun.">
        <title>Genomic analyses provide insights into spinach domestication and the genetic basis of agronomic traits.</title>
        <authorList>
            <person name="Cai X."/>
            <person name="Sun X."/>
            <person name="Xu C."/>
            <person name="Sun H."/>
            <person name="Wang X."/>
            <person name="Ge C."/>
            <person name="Zhang Z."/>
            <person name="Wang Q."/>
            <person name="Fei Z."/>
            <person name="Jiao C."/>
            <person name="Wang Q."/>
        </authorList>
    </citation>
    <scope>NUCLEOTIDE SEQUENCE [LARGE SCALE GENOMIC DNA]</scope>
    <source>
        <strain evidence="10">cv. Varoflay</strain>
    </source>
</reference>
<dbReference type="GeneID" id="110784911"/>
<dbReference type="InterPro" id="IPR017930">
    <property type="entry name" value="Myb_dom"/>
</dbReference>
<dbReference type="GO" id="GO:0005634">
    <property type="term" value="C:nucleus"/>
    <property type="evidence" value="ECO:0000318"/>
    <property type="project" value="GO_Central"/>
</dbReference>
<dbReference type="RefSeq" id="XP_021845049.1">
    <property type="nucleotide sequence ID" value="XM_021989357.2"/>
</dbReference>
<keyword evidence="4" id="KW-0238">DNA-binding</keyword>
<evidence type="ECO:0000256" key="6">
    <source>
        <dbReference type="ARBA" id="ARBA00023242"/>
    </source>
</evidence>
<evidence type="ECO:0000259" key="8">
    <source>
        <dbReference type="PROSITE" id="PS50090"/>
    </source>
</evidence>
<dbReference type="FunFam" id="1.10.10.60:FF:000348">
    <property type="entry name" value="Transcription factor MYB26"/>
    <property type="match status" value="1"/>
</dbReference>
<evidence type="ECO:0000313" key="10">
    <source>
        <dbReference type="Proteomes" id="UP000813463"/>
    </source>
</evidence>
<gene>
    <name evidence="11" type="primary">LOC110784911</name>
</gene>
<reference evidence="11" key="2">
    <citation type="submission" date="2025-08" db="UniProtKB">
        <authorList>
            <consortium name="RefSeq"/>
        </authorList>
    </citation>
    <scope>IDENTIFICATION</scope>
    <source>
        <tissue evidence="11">Leaf</tissue>
    </source>
</reference>
<keyword evidence="3" id="KW-0805">Transcription regulation</keyword>
<feature type="compositionally biased region" description="Low complexity" evidence="7">
    <location>
        <begin position="368"/>
        <end position="387"/>
    </location>
</feature>
<dbReference type="SMART" id="SM00717">
    <property type="entry name" value="SANT"/>
    <property type="match status" value="2"/>
</dbReference>
<feature type="domain" description="HTH myb-type" evidence="9">
    <location>
        <begin position="62"/>
        <end position="116"/>
    </location>
</feature>
<dbReference type="InterPro" id="IPR009057">
    <property type="entry name" value="Homeodomain-like_sf"/>
</dbReference>
<dbReference type="FunFam" id="1.10.10.60:FF:000185">
    <property type="entry name" value="MYB transcription factor"/>
    <property type="match status" value="1"/>
</dbReference>
<keyword evidence="2" id="KW-0677">Repeat</keyword>
<dbReference type="Proteomes" id="UP000813463">
    <property type="component" value="Chromosome 6"/>
</dbReference>
<evidence type="ECO:0000256" key="4">
    <source>
        <dbReference type="ARBA" id="ARBA00023125"/>
    </source>
</evidence>
<dbReference type="InterPro" id="IPR001005">
    <property type="entry name" value="SANT/Myb"/>
</dbReference>
<dbReference type="PANTHER" id="PTHR47997">
    <property type="entry name" value="MYB DOMAIN PROTEIN 55"/>
    <property type="match status" value="1"/>
</dbReference>
<sequence length="387" mass="43197">MGQHSCCNQQKVKRGLWSPEEDEKLMRYISTHGYGCWSEVPEKAGLQRCGKSCRLRWINYLRPDIRRGRFTPEEEKLIINLHEVVGNRWAHIASHLPGRTDNEIKNYWNSWIKKKIRKRTCSSPSVTTTTTTTTTTTSVEAHAATNPSNYPFIISFGSDPIQEVNQLDGAIKEESILPMQENNTTLIPSSCPMFMFDTSTPIDPIGSITSSNAMGLSTSDLQQVWNSYNMPIFTNITNTSNNMPIFTNCTTSTISTTISGHGIDFTNDNNNNSNYMPSLVDSMESMVPIEAQSCTSGGGIDHQEHHHYRMAAVNQCLPRHDDHHDHDDQMMSVNGWGMIESQGCPSLLFWDQVEGLTLNNIGDDEDQLGPPSSSTGTTLLSSFPSPL</sequence>
<feature type="domain" description="HTH myb-type" evidence="9">
    <location>
        <begin position="9"/>
        <end position="61"/>
    </location>
</feature>
<evidence type="ECO:0000256" key="7">
    <source>
        <dbReference type="SAM" id="MobiDB-lite"/>
    </source>
</evidence>
<dbReference type="KEGG" id="soe:110784911"/>
<keyword evidence="6" id="KW-0539">Nucleus</keyword>
<dbReference type="Gene3D" id="1.10.10.60">
    <property type="entry name" value="Homeodomain-like"/>
    <property type="match status" value="2"/>
</dbReference>
<evidence type="ECO:0000256" key="1">
    <source>
        <dbReference type="ARBA" id="ARBA00004123"/>
    </source>
</evidence>